<dbReference type="OrthoDB" id="9156098at2"/>
<dbReference type="RefSeq" id="WP_104481966.1">
    <property type="nucleotide sequence ID" value="NZ_CP154825.1"/>
</dbReference>
<dbReference type="AlphaFoldDB" id="A0A2S6GGE0"/>
<dbReference type="PANTHER" id="PTHR38031:SF1">
    <property type="entry name" value="SULFUR CARRIER PROTEIN CYSO"/>
    <property type="match status" value="1"/>
</dbReference>
<evidence type="ECO:0000313" key="2">
    <source>
        <dbReference type="Proteomes" id="UP000239203"/>
    </source>
</evidence>
<dbReference type="Proteomes" id="UP000239203">
    <property type="component" value="Unassembled WGS sequence"/>
</dbReference>
<reference evidence="1 2" key="1">
    <citation type="submission" date="2018-02" db="EMBL/GenBank/DDBJ databases">
        <title>Genomic Encyclopedia of Archaeal and Bacterial Type Strains, Phase II (KMG-II): from individual species to whole genera.</title>
        <authorList>
            <person name="Goeker M."/>
        </authorList>
    </citation>
    <scope>NUCLEOTIDE SEQUENCE [LARGE SCALE GENOMIC DNA]</scope>
    <source>
        <strain evidence="1 2">YU 961-1</strain>
    </source>
</reference>
<dbReference type="SUPFAM" id="SSF54285">
    <property type="entry name" value="MoaD/ThiS"/>
    <property type="match status" value="1"/>
</dbReference>
<dbReference type="PANTHER" id="PTHR38031">
    <property type="entry name" value="SULFUR CARRIER PROTEIN SLR0821-RELATED"/>
    <property type="match status" value="1"/>
</dbReference>
<gene>
    <name evidence="1" type="ORF">CLV40_1208</name>
</gene>
<name>A0A2S6GGE0_9PSEU</name>
<keyword evidence="2" id="KW-1185">Reference proteome</keyword>
<comment type="caution">
    <text evidence="1">The sequence shown here is derived from an EMBL/GenBank/DDBJ whole genome shotgun (WGS) entry which is preliminary data.</text>
</comment>
<dbReference type="InterPro" id="IPR003749">
    <property type="entry name" value="ThiS/MoaD-like"/>
</dbReference>
<dbReference type="InterPro" id="IPR016155">
    <property type="entry name" value="Mopterin_synth/thiamin_S_b"/>
</dbReference>
<accession>A0A2S6GGE0</accession>
<sequence>MPVTVVLPAALHPRAGGRTTLEVDIPAPTTLNDILDVIAARYPDLSRRIRDETGALRRHVNFFIDGEESRRLGGGDAPITPDTRIELIPSVAGG</sequence>
<proteinExistence type="predicted"/>
<protein>
    <submittedName>
        <fullName evidence="1">Molybdopterin converting factor small subunit</fullName>
    </submittedName>
</protein>
<evidence type="ECO:0000313" key="1">
    <source>
        <dbReference type="EMBL" id="PPK64287.1"/>
    </source>
</evidence>
<dbReference type="InterPro" id="IPR052045">
    <property type="entry name" value="Sulfur_Carrier/Prot_Modifier"/>
</dbReference>
<dbReference type="Pfam" id="PF02597">
    <property type="entry name" value="ThiS"/>
    <property type="match status" value="1"/>
</dbReference>
<organism evidence="1 2">
    <name type="scientific">Actinokineospora auranticolor</name>
    <dbReference type="NCBI Taxonomy" id="155976"/>
    <lineage>
        <taxon>Bacteria</taxon>
        <taxon>Bacillati</taxon>
        <taxon>Actinomycetota</taxon>
        <taxon>Actinomycetes</taxon>
        <taxon>Pseudonocardiales</taxon>
        <taxon>Pseudonocardiaceae</taxon>
        <taxon>Actinokineospora</taxon>
    </lineage>
</organism>
<dbReference type="EMBL" id="PTIX01000020">
    <property type="protein sequence ID" value="PPK64287.1"/>
    <property type="molecule type" value="Genomic_DNA"/>
</dbReference>
<dbReference type="Gene3D" id="3.10.20.30">
    <property type="match status" value="1"/>
</dbReference>
<dbReference type="InterPro" id="IPR012675">
    <property type="entry name" value="Beta-grasp_dom_sf"/>
</dbReference>